<organism evidence="1 2">
    <name type="scientific">Plakobranchus ocellatus</name>
    <dbReference type="NCBI Taxonomy" id="259542"/>
    <lineage>
        <taxon>Eukaryota</taxon>
        <taxon>Metazoa</taxon>
        <taxon>Spiralia</taxon>
        <taxon>Lophotrochozoa</taxon>
        <taxon>Mollusca</taxon>
        <taxon>Gastropoda</taxon>
        <taxon>Heterobranchia</taxon>
        <taxon>Euthyneura</taxon>
        <taxon>Panpulmonata</taxon>
        <taxon>Sacoglossa</taxon>
        <taxon>Placobranchoidea</taxon>
        <taxon>Plakobranchidae</taxon>
        <taxon>Plakobranchus</taxon>
    </lineage>
</organism>
<dbReference type="EMBL" id="BLXT01008368">
    <property type="protein sequence ID" value="GFO47968.1"/>
    <property type="molecule type" value="Genomic_DNA"/>
</dbReference>
<evidence type="ECO:0000313" key="2">
    <source>
        <dbReference type="Proteomes" id="UP000735302"/>
    </source>
</evidence>
<gene>
    <name evidence="1" type="ORF">PoB_007447300</name>
</gene>
<keyword evidence="2" id="KW-1185">Reference proteome</keyword>
<dbReference type="AlphaFoldDB" id="A0AAV4DUD0"/>
<sequence length="77" mass="8529">MAGFEPRTERSPVISERCNILQHSTTSFNNSTIKRVPHPPERSGVIAVTVHNELVPHPHFSATRGLLECVRPQTATS</sequence>
<evidence type="ECO:0000313" key="1">
    <source>
        <dbReference type="EMBL" id="GFO47968.1"/>
    </source>
</evidence>
<comment type="caution">
    <text evidence="1">The sequence shown here is derived from an EMBL/GenBank/DDBJ whole genome shotgun (WGS) entry which is preliminary data.</text>
</comment>
<dbReference type="Proteomes" id="UP000735302">
    <property type="component" value="Unassembled WGS sequence"/>
</dbReference>
<accession>A0AAV4DUD0</accession>
<protein>
    <submittedName>
        <fullName evidence="1">Uncharacterized protein</fullName>
    </submittedName>
</protein>
<name>A0AAV4DUD0_9GAST</name>
<proteinExistence type="predicted"/>
<reference evidence="1 2" key="1">
    <citation type="journal article" date="2021" name="Elife">
        <title>Chloroplast acquisition without the gene transfer in kleptoplastic sea slugs, Plakobranchus ocellatus.</title>
        <authorList>
            <person name="Maeda T."/>
            <person name="Takahashi S."/>
            <person name="Yoshida T."/>
            <person name="Shimamura S."/>
            <person name="Takaki Y."/>
            <person name="Nagai Y."/>
            <person name="Toyoda A."/>
            <person name="Suzuki Y."/>
            <person name="Arimoto A."/>
            <person name="Ishii H."/>
            <person name="Satoh N."/>
            <person name="Nishiyama T."/>
            <person name="Hasebe M."/>
            <person name="Maruyama T."/>
            <person name="Minagawa J."/>
            <person name="Obokata J."/>
            <person name="Shigenobu S."/>
        </authorList>
    </citation>
    <scope>NUCLEOTIDE SEQUENCE [LARGE SCALE GENOMIC DNA]</scope>
</reference>